<feature type="domain" description="F-box associated beta-propeller type 1" evidence="1">
    <location>
        <begin position="3"/>
        <end position="183"/>
    </location>
</feature>
<dbReference type="SUPFAM" id="SSF117281">
    <property type="entry name" value="Kelch motif"/>
    <property type="match status" value="1"/>
</dbReference>
<dbReference type="InterPro" id="IPR011990">
    <property type="entry name" value="TPR-like_helical_dom_sf"/>
</dbReference>
<dbReference type="InterPro" id="IPR017451">
    <property type="entry name" value="F-box-assoc_interact_dom"/>
</dbReference>
<accession>A0A2U1KZQ9</accession>
<dbReference type="Pfam" id="PF07734">
    <property type="entry name" value="FBA_1"/>
    <property type="match status" value="1"/>
</dbReference>
<dbReference type="EMBL" id="PKPP01012513">
    <property type="protein sequence ID" value="PWA42262.1"/>
    <property type="molecule type" value="Genomic_DNA"/>
</dbReference>
<sequence length="345" mass="39487">MPNDDYKVVRLLQFSASERFDYKVLVYSLKLNVWQNVEQDFPYCFHRVCCNAPLSHSVYVRGAIHLSVIRKDDQDSNHVIVAFDVASQSFRLVPQPDYPPLYYMSIDVGLLGGYLCMVGIPEHDIDYVDIWVMEKYGVKESWRKLLSISDMRYMPCVRPLVSLNNGKVVLLEVNHDEFLLYDLEKKKSKEISIRRPHTGAAVTLTELGEYTRAASMLEDLTKMKPSDPEPYRVLGAVKYELKDYEGSVATYYVASMTDVAQRLEGSGSRLDQGHHYNCLVLMEFMARMPDEKCRSEVRRIRVEAGSESSLQLSRARGIHGEDARQKSLPSTFFIFLIAKLVSNGL</sequence>
<dbReference type="InterPro" id="IPR015915">
    <property type="entry name" value="Kelch-typ_b-propeller"/>
</dbReference>
<proteinExistence type="predicted"/>
<dbReference type="STRING" id="35608.A0A2U1KZQ9"/>
<comment type="caution">
    <text evidence="2">The sequence shown here is derived from an EMBL/GenBank/DDBJ whole genome shotgun (WGS) entry which is preliminary data.</text>
</comment>
<organism evidence="2 3">
    <name type="scientific">Artemisia annua</name>
    <name type="common">Sweet wormwood</name>
    <dbReference type="NCBI Taxonomy" id="35608"/>
    <lineage>
        <taxon>Eukaryota</taxon>
        <taxon>Viridiplantae</taxon>
        <taxon>Streptophyta</taxon>
        <taxon>Embryophyta</taxon>
        <taxon>Tracheophyta</taxon>
        <taxon>Spermatophyta</taxon>
        <taxon>Magnoliopsida</taxon>
        <taxon>eudicotyledons</taxon>
        <taxon>Gunneridae</taxon>
        <taxon>Pentapetalae</taxon>
        <taxon>asterids</taxon>
        <taxon>campanulids</taxon>
        <taxon>Asterales</taxon>
        <taxon>Asteraceae</taxon>
        <taxon>Asteroideae</taxon>
        <taxon>Anthemideae</taxon>
        <taxon>Artemisiinae</taxon>
        <taxon>Artemisia</taxon>
    </lineage>
</organism>
<keyword evidence="3" id="KW-1185">Reference proteome</keyword>
<dbReference type="Gene3D" id="1.25.40.10">
    <property type="entry name" value="Tetratricopeptide repeat domain"/>
    <property type="match status" value="1"/>
</dbReference>
<evidence type="ECO:0000259" key="1">
    <source>
        <dbReference type="Pfam" id="PF07734"/>
    </source>
</evidence>
<dbReference type="InterPro" id="IPR006527">
    <property type="entry name" value="F-box-assoc_dom_typ1"/>
</dbReference>
<dbReference type="AlphaFoldDB" id="A0A2U1KZQ9"/>
<dbReference type="PANTHER" id="PTHR31672:SF13">
    <property type="entry name" value="F-BOX PROTEIN CPR30-LIKE"/>
    <property type="match status" value="1"/>
</dbReference>
<dbReference type="NCBIfam" id="TIGR01640">
    <property type="entry name" value="F_box_assoc_1"/>
    <property type="match status" value="1"/>
</dbReference>
<dbReference type="OrthoDB" id="591557at2759"/>
<protein>
    <submittedName>
        <fullName evidence="2">F-box domain-containing protein</fullName>
    </submittedName>
</protein>
<reference evidence="2 3" key="1">
    <citation type="journal article" date="2018" name="Mol. Plant">
        <title>The genome of Artemisia annua provides insight into the evolution of Asteraceae family and artemisinin biosynthesis.</title>
        <authorList>
            <person name="Shen Q."/>
            <person name="Zhang L."/>
            <person name="Liao Z."/>
            <person name="Wang S."/>
            <person name="Yan T."/>
            <person name="Shi P."/>
            <person name="Liu M."/>
            <person name="Fu X."/>
            <person name="Pan Q."/>
            <person name="Wang Y."/>
            <person name="Lv Z."/>
            <person name="Lu X."/>
            <person name="Zhang F."/>
            <person name="Jiang W."/>
            <person name="Ma Y."/>
            <person name="Chen M."/>
            <person name="Hao X."/>
            <person name="Li L."/>
            <person name="Tang Y."/>
            <person name="Lv G."/>
            <person name="Zhou Y."/>
            <person name="Sun X."/>
            <person name="Brodelius P.E."/>
            <person name="Rose J.K.C."/>
            <person name="Tang K."/>
        </authorList>
    </citation>
    <scope>NUCLEOTIDE SEQUENCE [LARGE SCALE GENOMIC DNA]</scope>
    <source>
        <strain evidence="3">cv. Huhao1</strain>
        <tissue evidence="2">Leaf</tissue>
    </source>
</reference>
<dbReference type="InterPro" id="IPR050796">
    <property type="entry name" value="SCF_F-box_component"/>
</dbReference>
<name>A0A2U1KZQ9_ARTAN</name>
<gene>
    <name evidence="2" type="ORF">CTI12_AA546410</name>
</gene>
<dbReference type="PANTHER" id="PTHR31672">
    <property type="entry name" value="BNACNNG10540D PROTEIN"/>
    <property type="match status" value="1"/>
</dbReference>
<evidence type="ECO:0000313" key="2">
    <source>
        <dbReference type="EMBL" id="PWA42262.1"/>
    </source>
</evidence>
<dbReference type="SUPFAM" id="SSF48452">
    <property type="entry name" value="TPR-like"/>
    <property type="match status" value="1"/>
</dbReference>
<evidence type="ECO:0000313" key="3">
    <source>
        <dbReference type="Proteomes" id="UP000245207"/>
    </source>
</evidence>
<dbReference type="Proteomes" id="UP000245207">
    <property type="component" value="Unassembled WGS sequence"/>
</dbReference>